<dbReference type="SUPFAM" id="SSF52540">
    <property type="entry name" value="P-loop containing nucleoside triphosphate hydrolases"/>
    <property type="match status" value="1"/>
</dbReference>
<feature type="compositionally biased region" description="Polar residues" evidence="2">
    <location>
        <begin position="679"/>
        <end position="688"/>
    </location>
</feature>
<dbReference type="OrthoDB" id="3231855at2759"/>
<feature type="compositionally biased region" description="Basic and acidic residues" evidence="2">
    <location>
        <begin position="7"/>
        <end position="23"/>
    </location>
</feature>
<reference evidence="3" key="1">
    <citation type="submission" date="2019-04" db="EMBL/GenBank/DDBJ databases">
        <title>Genome assembly of Zosterops borbonicus 15179.</title>
        <authorList>
            <person name="Leroy T."/>
            <person name="Anselmetti Y."/>
            <person name="Tilak M.-K."/>
            <person name="Nabholz B."/>
        </authorList>
    </citation>
    <scope>NUCLEOTIDE SEQUENCE</scope>
    <source>
        <strain evidence="3">HGM_15179</strain>
        <tissue evidence="3">Muscle</tissue>
    </source>
</reference>
<evidence type="ECO:0008006" key="5">
    <source>
        <dbReference type="Google" id="ProtNLM"/>
    </source>
</evidence>
<dbReference type="GO" id="GO:0000122">
    <property type="term" value="P:negative regulation of transcription by RNA polymerase II"/>
    <property type="evidence" value="ECO:0007669"/>
    <property type="project" value="TreeGrafter"/>
</dbReference>
<sequence>MKSAEGACEKFPDDDDKGTQKKVDVERKSNGCIPICALDNQGQHEIQKQEKMPSGVLGSLNEILPENNPVLNQPVDLGTVQNINPPFASINDSKVEEKDPFITNNEDNIEKSSTSFSVNRNESDEDFFTSKDFIGPIYEPAKSNKQDKSGNCSECRNTGGDENELHENKCKRKEAKKKQAVSATLPEIDDELDQFYKEIHQLEKENLDTNVQEKEIEISQEQYPPFNSSQSSQENYQPVLLGNPQPFYENGQCSLGEQNSQKTNNEQQLAVETGGWKTENAVSGRVDTWNCSAPEFRPAWQTRASFTKPQGPFSPQFNHQSHFQIFNPPPRIPNVPPSQNEGLPYESYHHYLGNTDINSHGALLDQNTNCSGFTDIHTTQVFRNGNNEQNGLQSNGFCETRQECWRGPKADSTEGTHSFSSLQLSEERFSSQKLLLILRGLPGSGKSTLSRVLLGQSCDGVVLSTDDYFRQQCGYTYSAAQLGDAHEWNQKRAKQAMEQGKSPVIIDNTNTQAWEMKPYVEVALEKGYRVEFHEPDTWWKFDPEELEKRNKHGVTREKIAQMLERYEYQISIPIVMNSVVPPHKNTQRPPLQRRHREAILSKNPGYLLTKAKQKKKRKRNKTMKSNCTEITKQMLCGVAHYPIPDDHDGSESEEDDLEEENKKSFCTFSKGPEDPVTVSEEQPTSGNESLKEAAGVSRGNFLVTVAEVSVMSNSAWKNELPVESDSLLLRDVKPFCTENLTKNALDDEEAKQRHQGNLCSFLTISNDKNSIQETKGISEDYDVSLLSTENKLESCQITCEPDLEAKPISLNSEEKEISQCYNSNVINNMPDNIEGKCPLKTEDSSSNTCTFFPINLSTEELQMDFNYQDSLSPCSEDKFVSEQRSQKVRTPEQTHMNSSAELNCCQSHEGLVQENHHETETEEVGNVISNGLSASPTGEVHFDSLVEARAIFTEGSSEVNVPINEATPITLKRRRYRRIVNLAPKFNLPRQVFGHTEGGKDVPAKEDISQNNVLEVRQKHFLSKNCGEAHEQDHALQEYSLPFPDADALLHNISSIHSGQCSPTSESTFRVCVDSKTKEEQVTTLQPQQVVNKKEDEGEHTSSEVTNGQPDILSSVKVVSEYLEDCNKLASCSENANGADDSEPAKASQLEDYQDADMKCSFLGLPLSLRFAFQLVQLFGSPGLPLESLLPDDYIVPLDWKVSKMIYLLWKTSVEEKQKTNGLQNGDGLTETSRFDSTMDGLQLATKDFKFAPSSEQPYIGMDQFRQLKRDHPGAVVLSTDDFFVENGVYIFEPDFLEDAHKWNQKRARKAMKNGKSPVIIDNTNIHAWEMKPYVMMAHENRYEVTFQEPDTPWKFNVQELTRYIVFSLLEQTASHFVDML</sequence>
<dbReference type="InterPro" id="IPR026302">
    <property type="entry name" value="NEDD4-bd_p2"/>
</dbReference>
<dbReference type="GO" id="GO:0005634">
    <property type="term" value="C:nucleus"/>
    <property type="evidence" value="ECO:0007669"/>
    <property type="project" value="TreeGrafter"/>
</dbReference>
<feature type="compositionally biased region" description="Basic and acidic residues" evidence="2">
    <location>
        <begin position="1092"/>
        <end position="1102"/>
    </location>
</feature>
<dbReference type="PANTHER" id="PTHR13308:SF23">
    <property type="entry name" value="NEDD4-BINDING PROTEIN 2-LIKE 2"/>
    <property type="match status" value="1"/>
</dbReference>
<dbReference type="Gene3D" id="3.40.50.300">
    <property type="entry name" value="P-loop containing nucleotide triphosphate hydrolases"/>
    <property type="match status" value="2"/>
</dbReference>
<dbReference type="Proteomes" id="UP000796761">
    <property type="component" value="Unassembled WGS sequence"/>
</dbReference>
<keyword evidence="4" id="KW-1185">Reference proteome</keyword>
<proteinExistence type="predicted"/>
<feature type="coiled-coil region" evidence="1">
    <location>
        <begin position="185"/>
        <end position="217"/>
    </location>
</feature>
<evidence type="ECO:0000313" key="3">
    <source>
        <dbReference type="EMBL" id="TRZ16339.1"/>
    </source>
</evidence>
<feature type="region of interest" description="Disordered" evidence="2">
    <location>
        <begin position="1083"/>
        <end position="1108"/>
    </location>
</feature>
<dbReference type="Pfam" id="PF13671">
    <property type="entry name" value="AAA_33"/>
    <property type="match status" value="2"/>
</dbReference>
<evidence type="ECO:0000313" key="4">
    <source>
        <dbReference type="Proteomes" id="UP000796761"/>
    </source>
</evidence>
<evidence type="ECO:0000256" key="1">
    <source>
        <dbReference type="SAM" id="Coils"/>
    </source>
</evidence>
<feature type="region of interest" description="Disordered" evidence="2">
    <location>
        <begin position="139"/>
        <end position="167"/>
    </location>
</feature>
<dbReference type="PANTHER" id="PTHR13308">
    <property type="entry name" value="NEDD4-BINDING PROTEIN 2-LIKE 1"/>
    <property type="match status" value="1"/>
</dbReference>
<name>A0A8K1LJK5_9PASS</name>
<dbReference type="GO" id="GO:0003714">
    <property type="term" value="F:transcription corepressor activity"/>
    <property type="evidence" value="ECO:0007669"/>
    <property type="project" value="TreeGrafter"/>
</dbReference>
<gene>
    <name evidence="3" type="ORF">HGM15179_010761</name>
</gene>
<accession>A0A8K1LJK5</accession>
<organism evidence="3 4">
    <name type="scientific">Zosterops borbonicus</name>
    <dbReference type="NCBI Taxonomy" id="364589"/>
    <lineage>
        <taxon>Eukaryota</taxon>
        <taxon>Metazoa</taxon>
        <taxon>Chordata</taxon>
        <taxon>Craniata</taxon>
        <taxon>Vertebrata</taxon>
        <taxon>Euteleostomi</taxon>
        <taxon>Archelosauria</taxon>
        <taxon>Archosauria</taxon>
        <taxon>Dinosauria</taxon>
        <taxon>Saurischia</taxon>
        <taxon>Theropoda</taxon>
        <taxon>Coelurosauria</taxon>
        <taxon>Aves</taxon>
        <taxon>Neognathae</taxon>
        <taxon>Neoaves</taxon>
        <taxon>Telluraves</taxon>
        <taxon>Australaves</taxon>
        <taxon>Passeriformes</taxon>
        <taxon>Sylvioidea</taxon>
        <taxon>Zosteropidae</taxon>
        <taxon>Zosterops</taxon>
    </lineage>
</organism>
<evidence type="ECO:0000256" key="2">
    <source>
        <dbReference type="SAM" id="MobiDB-lite"/>
    </source>
</evidence>
<comment type="caution">
    <text evidence="3">The sequence shown here is derived from an EMBL/GenBank/DDBJ whole genome shotgun (WGS) entry which is preliminary data.</text>
</comment>
<feature type="region of interest" description="Disordered" evidence="2">
    <location>
        <begin position="641"/>
        <end position="693"/>
    </location>
</feature>
<protein>
    <recommendedName>
        <fullName evidence="5">NEDD4-binding protein 2-like 2</fullName>
    </recommendedName>
</protein>
<keyword evidence="1" id="KW-0175">Coiled coil</keyword>
<feature type="region of interest" description="Disordered" evidence="2">
    <location>
        <begin position="1"/>
        <end position="23"/>
    </location>
</feature>
<dbReference type="InterPro" id="IPR027417">
    <property type="entry name" value="P-loop_NTPase"/>
</dbReference>
<dbReference type="EMBL" id="SWJQ01000320">
    <property type="protein sequence ID" value="TRZ16339.1"/>
    <property type="molecule type" value="Genomic_DNA"/>
</dbReference>